<dbReference type="Proteomes" id="UP000011566">
    <property type="component" value="Unassembled WGS sequence"/>
</dbReference>
<comment type="subcellular location">
    <subcellularLocation>
        <location evidence="1">Membrane</location>
        <topology evidence="1">Multi-pass membrane protein</topology>
    </subcellularLocation>
</comment>
<comment type="caution">
    <text evidence="7">The sequence shown here is derived from an EMBL/GenBank/DDBJ whole genome shotgun (WGS) entry which is preliminary data.</text>
</comment>
<evidence type="ECO:0000256" key="3">
    <source>
        <dbReference type="ARBA" id="ARBA00022989"/>
    </source>
</evidence>
<dbReference type="PANTHER" id="PTHR43066:SF11">
    <property type="entry name" value="PEPTIDASE S54 RHOMBOID DOMAIN-CONTAINING PROTEIN"/>
    <property type="match status" value="1"/>
</dbReference>
<evidence type="ECO:0000313" key="7">
    <source>
        <dbReference type="EMBL" id="EMA39723.1"/>
    </source>
</evidence>
<gene>
    <name evidence="7" type="ORF">C447_05687</name>
</gene>
<dbReference type="GO" id="GO:0004252">
    <property type="term" value="F:serine-type endopeptidase activity"/>
    <property type="evidence" value="ECO:0007669"/>
    <property type="project" value="InterPro"/>
</dbReference>
<evidence type="ECO:0000259" key="6">
    <source>
        <dbReference type="Pfam" id="PF01694"/>
    </source>
</evidence>
<dbReference type="GO" id="GO:0016020">
    <property type="term" value="C:membrane"/>
    <property type="evidence" value="ECO:0007669"/>
    <property type="project" value="UniProtKB-SubCell"/>
</dbReference>
<protein>
    <recommendedName>
        <fullName evidence="6">Peptidase S54 rhomboid domain-containing protein</fullName>
    </recommendedName>
</protein>
<reference evidence="7 8" key="1">
    <citation type="journal article" date="2014" name="PLoS Genet.">
        <title>Phylogenetically driven sequencing of extremely halophilic archaea reveals strategies for static and dynamic osmo-response.</title>
        <authorList>
            <person name="Becker E.A."/>
            <person name="Seitzer P.M."/>
            <person name="Tritt A."/>
            <person name="Larsen D."/>
            <person name="Krusor M."/>
            <person name="Yao A.I."/>
            <person name="Wu D."/>
            <person name="Madern D."/>
            <person name="Eisen J.A."/>
            <person name="Darling A.E."/>
            <person name="Facciotti M.T."/>
        </authorList>
    </citation>
    <scope>NUCLEOTIDE SEQUENCE [LARGE SCALE GENOMIC DNA]</scope>
    <source>
        <strain evidence="7 8">100A6</strain>
    </source>
</reference>
<dbReference type="InterPro" id="IPR035952">
    <property type="entry name" value="Rhomboid-like_sf"/>
</dbReference>
<evidence type="ECO:0000256" key="1">
    <source>
        <dbReference type="ARBA" id="ARBA00004141"/>
    </source>
</evidence>
<dbReference type="PATRIC" id="fig|1132509.6.peg.1306"/>
<dbReference type="Pfam" id="PF01694">
    <property type="entry name" value="Rhomboid"/>
    <property type="match status" value="1"/>
</dbReference>
<dbReference type="RefSeq" id="WP_007691733.1">
    <property type="nucleotide sequence ID" value="NZ_AJRK01000405.1"/>
</dbReference>
<dbReference type="EMBL" id="AOMB01000015">
    <property type="protein sequence ID" value="EMA39723.1"/>
    <property type="molecule type" value="Genomic_DNA"/>
</dbReference>
<evidence type="ECO:0000256" key="4">
    <source>
        <dbReference type="ARBA" id="ARBA00023136"/>
    </source>
</evidence>
<accession>M0M2U5</accession>
<feature type="transmembrane region" description="Helical" evidence="5">
    <location>
        <begin position="109"/>
        <end position="129"/>
    </location>
</feature>
<dbReference type="SUPFAM" id="SSF144091">
    <property type="entry name" value="Rhomboid-like"/>
    <property type="match status" value="1"/>
</dbReference>
<dbReference type="eggNOG" id="arCOG01768">
    <property type="taxonomic scope" value="Archaea"/>
</dbReference>
<dbReference type="OrthoDB" id="169619at2157"/>
<name>M0M2U5_9EURY</name>
<proteinExistence type="predicted"/>
<organism evidence="7 8">
    <name type="scientific">Halococcus hamelinensis 100A6</name>
    <dbReference type="NCBI Taxonomy" id="1132509"/>
    <lineage>
        <taxon>Archaea</taxon>
        <taxon>Methanobacteriati</taxon>
        <taxon>Methanobacteriota</taxon>
        <taxon>Stenosarchaea group</taxon>
        <taxon>Halobacteria</taxon>
        <taxon>Halobacteriales</taxon>
        <taxon>Halococcaceae</taxon>
        <taxon>Halococcus</taxon>
    </lineage>
</organism>
<feature type="transmembrane region" description="Helical" evidence="5">
    <location>
        <begin position="58"/>
        <end position="76"/>
    </location>
</feature>
<evidence type="ECO:0000256" key="5">
    <source>
        <dbReference type="SAM" id="Phobius"/>
    </source>
</evidence>
<keyword evidence="4 5" id="KW-0472">Membrane</keyword>
<dbReference type="AlphaFoldDB" id="M0M2U5"/>
<feature type="transmembrane region" description="Helical" evidence="5">
    <location>
        <begin position="141"/>
        <end position="159"/>
    </location>
</feature>
<feature type="domain" description="Peptidase S54 rhomboid" evidence="6">
    <location>
        <begin position="46"/>
        <end position="179"/>
    </location>
</feature>
<dbReference type="InterPro" id="IPR022764">
    <property type="entry name" value="Peptidase_S54_rhomboid_dom"/>
</dbReference>
<dbReference type="PANTHER" id="PTHR43066">
    <property type="entry name" value="RHOMBOID-RELATED PROTEIN"/>
    <property type="match status" value="1"/>
</dbReference>
<keyword evidence="2 5" id="KW-0812">Transmembrane</keyword>
<sequence length="202" mass="21335">MRGFADSPTLQTLAVIGVVFVVQQVLQLVGLMGFFFVLSPSFFARPWSLVTSVYAHANLAHLLGNALVLLPVGLAIESFTSRVRYHAFFVTTGVIAGLSQVFLTGSGVLGASAAIFALLGYLVTGNPVSNTVLDRLGLNRRVQLVVFGVLAVLVTIFTGSPGVALVAHFTGFLLGLVGGRLGVLGTNEPRHRTQVTNRPPGY</sequence>
<dbReference type="Gene3D" id="1.20.1540.10">
    <property type="entry name" value="Rhomboid-like"/>
    <property type="match status" value="1"/>
</dbReference>
<feature type="transmembrane region" description="Helical" evidence="5">
    <location>
        <begin position="12"/>
        <end position="38"/>
    </location>
</feature>
<evidence type="ECO:0000256" key="2">
    <source>
        <dbReference type="ARBA" id="ARBA00022692"/>
    </source>
</evidence>
<keyword evidence="8" id="KW-1185">Reference proteome</keyword>
<keyword evidence="3 5" id="KW-1133">Transmembrane helix</keyword>
<evidence type="ECO:0000313" key="8">
    <source>
        <dbReference type="Proteomes" id="UP000011566"/>
    </source>
</evidence>